<evidence type="ECO:0000256" key="2">
    <source>
        <dbReference type="ARBA" id="ARBA00023136"/>
    </source>
</evidence>
<keyword evidence="6" id="KW-1185">Reference proteome</keyword>
<keyword evidence="2" id="KW-0472">Membrane</keyword>
<dbReference type="STRING" id="225164.V4BHY9"/>
<reference evidence="5 6" key="1">
    <citation type="journal article" date="2013" name="Nature">
        <title>Insights into bilaterian evolution from three spiralian genomes.</title>
        <authorList>
            <person name="Simakov O."/>
            <person name="Marletaz F."/>
            <person name="Cho S.J."/>
            <person name="Edsinger-Gonzales E."/>
            <person name="Havlak P."/>
            <person name="Hellsten U."/>
            <person name="Kuo D.H."/>
            <person name="Larsson T."/>
            <person name="Lv J."/>
            <person name="Arendt D."/>
            <person name="Savage R."/>
            <person name="Osoegawa K."/>
            <person name="de Jong P."/>
            <person name="Grimwood J."/>
            <person name="Chapman J.A."/>
            <person name="Shapiro H."/>
            <person name="Aerts A."/>
            <person name="Otillar R.P."/>
            <person name="Terry A.Y."/>
            <person name="Boore J.L."/>
            <person name="Grigoriev I.V."/>
            <person name="Lindberg D.R."/>
            <person name="Seaver E.C."/>
            <person name="Weisblat D.A."/>
            <person name="Putnam N.H."/>
            <person name="Rokhsar D.S."/>
        </authorList>
    </citation>
    <scope>NUCLEOTIDE SEQUENCE [LARGE SCALE GENOMIC DNA]</scope>
</reference>
<sequence length="250" mass="28275">MAADFFTGVVKFNAQTAGRDKLCRLCQYGSKFVWWNLQKTGQSEELVKKLKNLEASVSTTRKLLRFGKSIDFIQAALKSIHISNTVWKLTITLSKINQACYLLFDHIIYAGRIGVANVDARKWKDLSARFWLVSLILNLVRDFYDIYHIFLHEVKLRNSKLNKSLYMNGDSDHKDKQKKILKNSELMQKCVLENKAVCLDLVKNTCDILLPLNSLSKISISPGTQGLVGAISSIIGIAATWNPLLRLVPS</sequence>
<dbReference type="RefSeq" id="XP_009044052.1">
    <property type="nucleotide sequence ID" value="XM_009045804.1"/>
</dbReference>
<keyword evidence="1" id="KW-0962">Peroxisome biogenesis</keyword>
<dbReference type="GeneID" id="20246070"/>
<evidence type="ECO:0008006" key="7">
    <source>
        <dbReference type="Google" id="ProtNLM"/>
    </source>
</evidence>
<dbReference type="Pfam" id="PF05648">
    <property type="entry name" value="PEX11"/>
    <property type="match status" value="1"/>
</dbReference>
<protein>
    <recommendedName>
        <fullName evidence="7">Peroxisomal membrane protein 11B</fullName>
    </recommendedName>
</protein>
<dbReference type="OMA" id="KCTPGTI"/>
<gene>
    <name evidence="5" type="ORF">LOTGIDRAFT_208523</name>
</gene>
<organism evidence="5 6">
    <name type="scientific">Lottia gigantea</name>
    <name type="common">Giant owl limpet</name>
    <dbReference type="NCBI Taxonomy" id="225164"/>
    <lineage>
        <taxon>Eukaryota</taxon>
        <taxon>Metazoa</taxon>
        <taxon>Spiralia</taxon>
        <taxon>Lophotrochozoa</taxon>
        <taxon>Mollusca</taxon>
        <taxon>Gastropoda</taxon>
        <taxon>Patellogastropoda</taxon>
        <taxon>Lottioidea</taxon>
        <taxon>Lottiidae</taxon>
        <taxon>Lottia</taxon>
    </lineage>
</organism>
<name>V4BHY9_LOTGI</name>
<dbReference type="GO" id="GO:0016559">
    <property type="term" value="P:peroxisome fission"/>
    <property type="evidence" value="ECO:0007669"/>
    <property type="project" value="InterPro"/>
</dbReference>
<evidence type="ECO:0000256" key="3">
    <source>
        <dbReference type="ARBA" id="ARBA00023140"/>
    </source>
</evidence>
<dbReference type="HOGENOM" id="CLU_049216_2_1_1"/>
<dbReference type="EMBL" id="KB199650">
    <property type="protein sequence ID" value="ESP05507.1"/>
    <property type="molecule type" value="Genomic_DNA"/>
</dbReference>
<dbReference type="PANTHER" id="PTHR12652:SF50">
    <property type="entry name" value="PEROXIN 11"/>
    <property type="match status" value="1"/>
</dbReference>
<evidence type="ECO:0000256" key="1">
    <source>
        <dbReference type="ARBA" id="ARBA00022593"/>
    </source>
</evidence>
<dbReference type="PANTHER" id="PTHR12652">
    <property type="entry name" value="PEROXISOMAL BIOGENESIS FACTOR 11"/>
    <property type="match status" value="1"/>
</dbReference>
<comment type="subcellular location">
    <subcellularLocation>
        <location evidence="4">Peroxisome membrane</location>
    </subcellularLocation>
</comment>
<dbReference type="KEGG" id="lgi:LOTGIDRAFT_208523"/>
<dbReference type="OrthoDB" id="411017at2759"/>
<dbReference type="GO" id="GO:0005778">
    <property type="term" value="C:peroxisomal membrane"/>
    <property type="evidence" value="ECO:0007669"/>
    <property type="project" value="UniProtKB-SubCell"/>
</dbReference>
<evidence type="ECO:0000313" key="6">
    <source>
        <dbReference type="Proteomes" id="UP000030746"/>
    </source>
</evidence>
<evidence type="ECO:0000313" key="5">
    <source>
        <dbReference type="EMBL" id="ESP05507.1"/>
    </source>
</evidence>
<dbReference type="AlphaFoldDB" id="V4BHY9"/>
<proteinExistence type="predicted"/>
<keyword evidence="3" id="KW-0576">Peroxisome</keyword>
<dbReference type="Proteomes" id="UP000030746">
    <property type="component" value="Unassembled WGS sequence"/>
</dbReference>
<evidence type="ECO:0000256" key="4">
    <source>
        <dbReference type="ARBA" id="ARBA00046271"/>
    </source>
</evidence>
<dbReference type="CTD" id="20246070"/>
<dbReference type="InterPro" id="IPR008733">
    <property type="entry name" value="PEX11"/>
</dbReference>
<accession>V4BHY9</accession>